<name>A0A6N2KQL7_SALVM</name>
<reference evidence="2" key="1">
    <citation type="submission" date="2019-03" db="EMBL/GenBank/DDBJ databases">
        <authorList>
            <person name="Mank J."/>
            <person name="Almeida P."/>
        </authorList>
    </citation>
    <scope>NUCLEOTIDE SEQUENCE</scope>
    <source>
        <strain evidence="2">78183</strain>
    </source>
</reference>
<feature type="region of interest" description="Disordered" evidence="1">
    <location>
        <begin position="36"/>
        <end position="60"/>
    </location>
</feature>
<accession>A0A6N2KQL7</accession>
<proteinExistence type="predicted"/>
<sequence>MRKILHLLASFLAAQDSKDHDVDKYCFEKRSSMTQRVTRSSKGLNGGERGTTGCSQIDDN</sequence>
<gene>
    <name evidence="2" type="ORF">SVIM_LOCUS124740</name>
</gene>
<evidence type="ECO:0000256" key="1">
    <source>
        <dbReference type="SAM" id="MobiDB-lite"/>
    </source>
</evidence>
<organism evidence="2">
    <name type="scientific">Salix viminalis</name>
    <name type="common">Common osier</name>
    <name type="synonym">Basket willow</name>
    <dbReference type="NCBI Taxonomy" id="40686"/>
    <lineage>
        <taxon>Eukaryota</taxon>
        <taxon>Viridiplantae</taxon>
        <taxon>Streptophyta</taxon>
        <taxon>Embryophyta</taxon>
        <taxon>Tracheophyta</taxon>
        <taxon>Spermatophyta</taxon>
        <taxon>Magnoliopsida</taxon>
        <taxon>eudicotyledons</taxon>
        <taxon>Gunneridae</taxon>
        <taxon>Pentapetalae</taxon>
        <taxon>rosids</taxon>
        <taxon>fabids</taxon>
        <taxon>Malpighiales</taxon>
        <taxon>Salicaceae</taxon>
        <taxon>Saliceae</taxon>
        <taxon>Salix</taxon>
    </lineage>
</organism>
<evidence type="ECO:0000313" key="2">
    <source>
        <dbReference type="EMBL" id="VFU30900.1"/>
    </source>
</evidence>
<protein>
    <submittedName>
        <fullName evidence="2">Uncharacterized protein</fullName>
    </submittedName>
</protein>
<dbReference type="EMBL" id="CAADRP010000668">
    <property type="protein sequence ID" value="VFU30900.1"/>
    <property type="molecule type" value="Genomic_DNA"/>
</dbReference>
<dbReference type="AlphaFoldDB" id="A0A6N2KQL7"/>